<proteinExistence type="predicted"/>
<dbReference type="Pfam" id="PF01381">
    <property type="entry name" value="HTH_3"/>
    <property type="match status" value="1"/>
</dbReference>
<dbReference type="AlphaFoldDB" id="A0A562J036"/>
<dbReference type="Proteomes" id="UP000319627">
    <property type="component" value="Unassembled WGS sequence"/>
</dbReference>
<name>A0A562J036_9GAMM</name>
<comment type="caution">
    <text evidence="2">The sequence shown here is derived from an EMBL/GenBank/DDBJ whole genome shotgun (WGS) entry which is preliminary data.</text>
</comment>
<reference evidence="2 3" key="1">
    <citation type="submission" date="2019-07" db="EMBL/GenBank/DDBJ databases">
        <title>Genomic Encyclopedia of Type Strains, Phase I: the one thousand microbial genomes (KMG-I) project.</title>
        <authorList>
            <person name="Kyrpides N."/>
        </authorList>
    </citation>
    <scope>NUCLEOTIDE SEQUENCE [LARGE SCALE GENOMIC DNA]</scope>
    <source>
        <strain evidence="2 3">DSM 375</strain>
    </source>
</reference>
<feature type="domain" description="HTH cro/C1-type" evidence="1">
    <location>
        <begin position="16"/>
        <end position="70"/>
    </location>
</feature>
<dbReference type="PROSITE" id="PS50943">
    <property type="entry name" value="HTH_CROC1"/>
    <property type="match status" value="1"/>
</dbReference>
<dbReference type="EMBL" id="VLKG01000002">
    <property type="protein sequence ID" value="TWH76661.1"/>
    <property type="molecule type" value="Genomic_DNA"/>
</dbReference>
<accession>A0A562J036</accession>
<dbReference type="GO" id="GO:0003677">
    <property type="term" value="F:DNA binding"/>
    <property type="evidence" value="ECO:0007669"/>
    <property type="project" value="InterPro"/>
</dbReference>
<gene>
    <name evidence="2" type="ORF">LX59_00706</name>
</gene>
<organism evidence="2 3">
    <name type="scientific">Azomonas agilis</name>
    <dbReference type="NCBI Taxonomy" id="116849"/>
    <lineage>
        <taxon>Bacteria</taxon>
        <taxon>Pseudomonadati</taxon>
        <taxon>Pseudomonadota</taxon>
        <taxon>Gammaproteobacteria</taxon>
        <taxon>Pseudomonadales</taxon>
        <taxon>Pseudomonadaceae</taxon>
        <taxon>Azomonas</taxon>
    </lineage>
</organism>
<dbReference type="CDD" id="cd00093">
    <property type="entry name" value="HTH_XRE"/>
    <property type="match status" value="1"/>
</dbReference>
<dbReference type="OrthoDB" id="9803379at2"/>
<sequence length="107" mass="12488">MKTIHSAPYRHLLSLLIEARKAAHLTQQELSQKLGRPQSYVSKFERGERRLDVIEFLEVTRNINADPHRLLIEIEPLLVKESMDSSMSERYPQKSTLQTVGHRLLIR</sequence>
<protein>
    <submittedName>
        <fullName evidence="2">Helix-turn-helix protein</fullName>
    </submittedName>
</protein>
<dbReference type="InterPro" id="IPR010982">
    <property type="entry name" value="Lambda_DNA-bd_dom_sf"/>
</dbReference>
<dbReference type="InterPro" id="IPR001387">
    <property type="entry name" value="Cro/C1-type_HTH"/>
</dbReference>
<dbReference type="SUPFAM" id="SSF47413">
    <property type="entry name" value="lambda repressor-like DNA-binding domains"/>
    <property type="match status" value="1"/>
</dbReference>
<evidence type="ECO:0000313" key="3">
    <source>
        <dbReference type="Proteomes" id="UP000319627"/>
    </source>
</evidence>
<dbReference type="Gene3D" id="1.10.260.40">
    <property type="entry name" value="lambda repressor-like DNA-binding domains"/>
    <property type="match status" value="1"/>
</dbReference>
<dbReference type="SMART" id="SM00530">
    <property type="entry name" value="HTH_XRE"/>
    <property type="match status" value="1"/>
</dbReference>
<evidence type="ECO:0000259" key="1">
    <source>
        <dbReference type="PROSITE" id="PS50943"/>
    </source>
</evidence>
<keyword evidence="3" id="KW-1185">Reference proteome</keyword>
<evidence type="ECO:0000313" key="2">
    <source>
        <dbReference type="EMBL" id="TWH76661.1"/>
    </source>
</evidence>